<proteinExistence type="predicted"/>
<sequence length="314" mass="35193">MKWHLFAVLMTVSSMLAGSTLSLPSSESAATSAAVQIISPSTQQEGETIFQKTVNYWIDELAQQKGFESWKNARWSSEPLGAQMHSWVIEIRSGDVVVGYMVMGADAAGSYRLLEYGQGTYPLFNTSLLSPYLESLGIAYSDATWTRIYHHPLESFWYAETSQGGYLFDAKNGEYYETDSQKLRGLINLPESAGLPGMENEHESLTVHARMTLKETTDVPSFDPFLTIPWVGQDPLSEPLPQLIADFIKSGQHITYTQRIIAGEMILPLAVSGFHIWTDGELQIYYFAVDQEGQRFIPYVMMTEKGSFYSEPIS</sequence>
<name>A0ABW1INR3_9BACL</name>
<evidence type="ECO:0000313" key="2">
    <source>
        <dbReference type="EMBL" id="MFC5986735.1"/>
    </source>
</evidence>
<evidence type="ECO:0000256" key="1">
    <source>
        <dbReference type="SAM" id="SignalP"/>
    </source>
</evidence>
<accession>A0ABW1INR3</accession>
<comment type="caution">
    <text evidence="2">The sequence shown here is derived from an EMBL/GenBank/DDBJ whole genome shotgun (WGS) entry which is preliminary data.</text>
</comment>
<dbReference type="RefSeq" id="WP_379894051.1">
    <property type="nucleotide sequence ID" value="NZ_CBCSCT010000077.1"/>
</dbReference>
<evidence type="ECO:0000313" key="3">
    <source>
        <dbReference type="Proteomes" id="UP001596250"/>
    </source>
</evidence>
<feature type="signal peptide" evidence="1">
    <location>
        <begin position="1"/>
        <end position="17"/>
    </location>
</feature>
<dbReference type="EMBL" id="JBHSQV010000130">
    <property type="protein sequence ID" value="MFC5986735.1"/>
    <property type="molecule type" value="Genomic_DNA"/>
</dbReference>
<feature type="chain" id="PRO_5045692831" evidence="1">
    <location>
        <begin position="18"/>
        <end position="314"/>
    </location>
</feature>
<organism evidence="2 3">
    <name type="scientific">Marinicrinis lubricantis</name>
    <dbReference type="NCBI Taxonomy" id="2086470"/>
    <lineage>
        <taxon>Bacteria</taxon>
        <taxon>Bacillati</taxon>
        <taxon>Bacillota</taxon>
        <taxon>Bacilli</taxon>
        <taxon>Bacillales</taxon>
        <taxon>Paenibacillaceae</taxon>
    </lineage>
</organism>
<gene>
    <name evidence="2" type="ORF">ACFPXP_09930</name>
</gene>
<keyword evidence="3" id="KW-1185">Reference proteome</keyword>
<reference evidence="3" key="1">
    <citation type="journal article" date="2019" name="Int. J. Syst. Evol. Microbiol.">
        <title>The Global Catalogue of Microorganisms (GCM) 10K type strain sequencing project: providing services to taxonomists for standard genome sequencing and annotation.</title>
        <authorList>
            <consortium name="The Broad Institute Genomics Platform"/>
            <consortium name="The Broad Institute Genome Sequencing Center for Infectious Disease"/>
            <person name="Wu L."/>
            <person name="Ma J."/>
        </authorList>
    </citation>
    <scope>NUCLEOTIDE SEQUENCE [LARGE SCALE GENOMIC DNA]</scope>
    <source>
        <strain evidence="3">CCM 8749</strain>
    </source>
</reference>
<dbReference type="Proteomes" id="UP001596250">
    <property type="component" value="Unassembled WGS sequence"/>
</dbReference>
<protein>
    <submittedName>
        <fullName evidence="2">Uncharacterized protein</fullName>
    </submittedName>
</protein>
<keyword evidence="1" id="KW-0732">Signal</keyword>